<feature type="transmembrane region" description="Helical" evidence="9">
    <location>
        <begin position="26"/>
        <end position="47"/>
    </location>
</feature>
<dbReference type="STRING" id="33007.HMPREF3198_02168"/>
<keyword evidence="7 9" id="KW-0811">Translocation</keyword>
<dbReference type="GO" id="GO:0065002">
    <property type="term" value="P:intracellular protein transmembrane transport"/>
    <property type="evidence" value="ECO:0007669"/>
    <property type="project" value="UniProtKB-UniRule"/>
</dbReference>
<evidence type="ECO:0000256" key="9">
    <source>
        <dbReference type="HAMAP-Rule" id="MF_01464"/>
    </source>
</evidence>
<evidence type="ECO:0000256" key="5">
    <source>
        <dbReference type="ARBA" id="ARBA00022927"/>
    </source>
</evidence>
<protein>
    <recommendedName>
        <fullName evidence="9">Protein-export membrane protein SecF</fullName>
    </recommendedName>
</protein>
<feature type="transmembrane region" description="Helical" evidence="9">
    <location>
        <begin position="252"/>
        <end position="271"/>
    </location>
</feature>
<dbReference type="RefSeq" id="WP_024331716.1">
    <property type="nucleotide sequence ID" value="NZ_JASOXK010000006.1"/>
</dbReference>
<evidence type="ECO:0000313" key="12">
    <source>
        <dbReference type="EMBL" id="PKY71896.1"/>
    </source>
</evidence>
<dbReference type="InterPro" id="IPR048634">
    <property type="entry name" value="SecD_SecF_C"/>
</dbReference>
<keyword evidence="4 9" id="KW-0812">Transmembrane</keyword>
<evidence type="ECO:0000256" key="1">
    <source>
        <dbReference type="ARBA" id="ARBA00004651"/>
    </source>
</evidence>
<evidence type="ECO:0000256" key="4">
    <source>
        <dbReference type="ARBA" id="ARBA00022692"/>
    </source>
</evidence>
<feature type="transmembrane region" description="Helical" evidence="9">
    <location>
        <begin position="277"/>
        <end position="303"/>
    </location>
</feature>
<keyword evidence="5 9" id="KW-0653">Protein transport</keyword>
<keyword evidence="6 9" id="KW-1133">Transmembrane helix</keyword>
<dbReference type="Proteomes" id="UP000235122">
    <property type="component" value="Unassembled WGS sequence"/>
</dbReference>
<feature type="region of interest" description="Disordered" evidence="10">
    <location>
        <begin position="316"/>
        <end position="365"/>
    </location>
</feature>
<dbReference type="GO" id="GO:0043952">
    <property type="term" value="P:protein transport by the Sec complex"/>
    <property type="evidence" value="ECO:0007669"/>
    <property type="project" value="UniProtKB-UniRule"/>
</dbReference>
<feature type="transmembrane region" description="Helical" evidence="9">
    <location>
        <begin position="141"/>
        <end position="160"/>
    </location>
</feature>
<dbReference type="InterPro" id="IPR055344">
    <property type="entry name" value="SecD_SecF_C_bact"/>
</dbReference>
<accession>A0A2I1IL89</accession>
<name>A0A2I1IL89_9ACTO</name>
<feature type="transmembrane region" description="Helical" evidence="9">
    <location>
        <begin position="167"/>
        <end position="185"/>
    </location>
</feature>
<dbReference type="EMBL" id="PKKO01000005">
    <property type="protein sequence ID" value="PKY71896.1"/>
    <property type="molecule type" value="Genomic_DNA"/>
</dbReference>
<evidence type="ECO:0000256" key="2">
    <source>
        <dbReference type="ARBA" id="ARBA00022448"/>
    </source>
</evidence>
<comment type="subcellular location">
    <subcellularLocation>
        <location evidence="1 9">Cell membrane</location>
        <topology evidence="1 9">Multi-pass membrane protein</topology>
    </subcellularLocation>
</comment>
<keyword evidence="3 9" id="KW-1003">Cell membrane</keyword>
<dbReference type="PANTHER" id="PTHR30081:SF8">
    <property type="entry name" value="PROTEIN TRANSLOCASE SUBUNIT SECF"/>
    <property type="match status" value="1"/>
</dbReference>
<keyword evidence="8 9" id="KW-0472">Membrane</keyword>
<dbReference type="HAMAP" id="MF_01464_B">
    <property type="entry name" value="SecF_B"/>
    <property type="match status" value="1"/>
</dbReference>
<keyword evidence="2 9" id="KW-0813">Transport</keyword>
<organism evidence="12 13">
    <name type="scientific">Winkia neuii</name>
    <dbReference type="NCBI Taxonomy" id="33007"/>
    <lineage>
        <taxon>Bacteria</taxon>
        <taxon>Bacillati</taxon>
        <taxon>Actinomycetota</taxon>
        <taxon>Actinomycetes</taxon>
        <taxon>Actinomycetales</taxon>
        <taxon>Actinomycetaceae</taxon>
        <taxon>Winkia</taxon>
    </lineage>
</organism>
<evidence type="ECO:0000313" key="13">
    <source>
        <dbReference type="Proteomes" id="UP000235122"/>
    </source>
</evidence>
<dbReference type="Pfam" id="PF07549">
    <property type="entry name" value="Sec_GG"/>
    <property type="match status" value="1"/>
</dbReference>
<comment type="subunit">
    <text evidence="9">Forms a complex with SecD. Part of the essential Sec protein translocation apparatus which comprises SecA, SecYEG and auxiliary proteins SecDF. Other proteins may also be involved.</text>
</comment>
<dbReference type="InterPro" id="IPR022645">
    <property type="entry name" value="SecD/SecF_bac"/>
</dbReference>
<dbReference type="PRINTS" id="PR01755">
    <property type="entry name" value="SECFTRNLCASE"/>
</dbReference>
<dbReference type="NCBIfam" id="TIGR00916">
    <property type="entry name" value="2A0604s01"/>
    <property type="match status" value="1"/>
</dbReference>
<dbReference type="NCBIfam" id="TIGR00966">
    <property type="entry name" value="transloc_SecF"/>
    <property type="match status" value="1"/>
</dbReference>
<keyword evidence="13" id="KW-1185">Reference proteome</keyword>
<reference evidence="12 13" key="1">
    <citation type="submission" date="2017-12" db="EMBL/GenBank/DDBJ databases">
        <title>Phylogenetic diversity of female urinary microbiome.</title>
        <authorList>
            <person name="Thomas-White K."/>
            <person name="Wolfe A.J."/>
        </authorList>
    </citation>
    <scope>NUCLEOTIDE SEQUENCE [LARGE SCALE GENOMIC DNA]</scope>
    <source>
        <strain evidence="12 13">UMB0402</strain>
    </source>
</reference>
<dbReference type="InterPro" id="IPR005665">
    <property type="entry name" value="SecF_bac"/>
</dbReference>
<dbReference type="AlphaFoldDB" id="A0A2I1IL89"/>
<dbReference type="GO" id="GO:0015450">
    <property type="term" value="F:protein-transporting ATPase activity"/>
    <property type="evidence" value="ECO:0007669"/>
    <property type="project" value="InterPro"/>
</dbReference>
<dbReference type="GO" id="GO:0005886">
    <property type="term" value="C:plasma membrane"/>
    <property type="evidence" value="ECO:0007669"/>
    <property type="project" value="UniProtKB-SubCell"/>
</dbReference>
<proteinExistence type="inferred from homology"/>
<dbReference type="SUPFAM" id="SSF82866">
    <property type="entry name" value="Multidrug efflux transporter AcrB transmembrane domain"/>
    <property type="match status" value="1"/>
</dbReference>
<dbReference type="GO" id="GO:0006605">
    <property type="term" value="P:protein targeting"/>
    <property type="evidence" value="ECO:0007669"/>
    <property type="project" value="UniProtKB-UniRule"/>
</dbReference>
<dbReference type="Pfam" id="PF02355">
    <property type="entry name" value="SecD_SecF_C"/>
    <property type="match status" value="1"/>
</dbReference>
<dbReference type="Gene3D" id="1.20.1640.10">
    <property type="entry name" value="Multidrug efflux transporter AcrB transmembrane domain"/>
    <property type="match status" value="1"/>
</dbReference>
<evidence type="ECO:0000259" key="11">
    <source>
        <dbReference type="Pfam" id="PF02355"/>
    </source>
</evidence>
<evidence type="ECO:0000256" key="3">
    <source>
        <dbReference type="ARBA" id="ARBA00022475"/>
    </source>
</evidence>
<gene>
    <name evidence="9" type="primary">secF</name>
    <name evidence="12" type="ORF">CYJ19_09270</name>
</gene>
<evidence type="ECO:0000256" key="8">
    <source>
        <dbReference type="ARBA" id="ARBA00023136"/>
    </source>
</evidence>
<feature type="transmembrane region" description="Helical" evidence="9">
    <location>
        <begin position="191"/>
        <end position="208"/>
    </location>
</feature>
<evidence type="ECO:0000256" key="6">
    <source>
        <dbReference type="ARBA" id="ARBA00022989"/>
    </source>
</evidence>
<feature type="domain" description="Protein export membrane protein SecD/SecF C-terminal" evidence="11">
    <location>
        <begin position="113"/>
        <end position="304"/>
    </location>
</feature>
<dbReference type="PANTHER" id="PTHR30081">
    <property type="entry name" value="PROTEIN-EXPORT MEMBRANE PROTEIN SEC"/>
    <property type="match status" value="1"/>
</dbReference>
<comment type="function">
    <text evidence="9">Part of the Sec protein translocase complex. Interacts with the SecYEG preprotein conducting channel. SecDF uses the proton motive force (PMF) to complete protein translocation after the ATP-dependent function of SecA.</text>
</comment>
<comment type="similarity">
    <text evidence="9">Belongs to the SecD/SecF family. SecF subfamily.</text>
</comment>
<dbReference type="InterPro" id="IPR022813">
    <property type="entry name" value="SecD/SecF_arch_bac"/>
</dbReference>
<dbReference type="InterPro" id="IPR022646">
    <property type="entry name" value="SecD/SecF_CS"/>
</dbReference>
<evidence type="ECO:0000256" key="10">
    <source>
        <dbReference type="SAM" id="MobiDB-lite"/>
    </source>
</evidence>
<sequence>MKSFATWGNELYSGKTSYDIIGRRKLWIGIGLVLIVISLITLVFPGLNPSIDFRGGSEFTISSVPANQLDPAKKVLAAAGQKDANVRDLGSTGVRAQTKSLPTKAQRQIRTDLAKAYQVDESKVTATTIGPSWGADVTKKAAQSLLIFLVLVAIVMALYFRTWTMAFAALFALLHDILLTGGVFALTQVEVSPATVIGLLTILGYSLYDTVVVFDKVRELTEGFKSQHFNTYGELVNLAVNQTLVRSINTSVVAVLPVGAILAISTFVLGGGTLRDISLALFCGMIVGTASSILIASPMLVAVRSREQAIKKHTAAVHARRNGDGATEMGEGGSSSAEHVNATPVKAGRHLGQSAQPKRTPRSKR</sequence>
<comment type="caution">
    <text evidence="12">The sequence shown here is derived from an EMBL/GenBank/DDBJ whole genome shotgun (WGS) entry which is preliminary data.</text>
</comment>
<evidence type="ECO:0000256" key="7">
    <source>
        <dbReference type="ARBA" id="ARBA00023010"/>
    </source>
</evidence>
<dbReference type="GeneID" id="35867046"/>